<organism evidence="3 4">
    <name type="scientific">Micromonospora fluostatini</name>
    <dbReference type="NCBI Taxonomy" id="1629071"/>
    <lineage>
        <taxon>Bacteria</taxon>
        <taxon>Bacillati</taxon>
        <taxon>Actinomycetota</taxon>
        <taxon>Actinomycetes</taxon>
        <taxon>Micromonosporales</taxon>
        <taxon>Micromonosporaceae</taxon>
        <taxon>Micromonospora</taxon>
    </lineage>
</organism>
<evidence type="ECO:0000313" key="3">
    <source>
        <dbReference type="EMBL" id="TDB92478.1"/>
    </source>
</evidence>
<feature type="non-terminal residue" evidence="3">
    <location>
        <position position="81"/>
    </location>
</feature>
<evidence type="ECO:0000256" key="2">
    <source>
        <dbReference type="SAM" id="Phobius"/>
    </source>
</evidence>
<evidence type="ECO:0008006" key="5">
    <source>
        <dbReference type="Google" id="ProtNLM"/>
    </source>
</evidence>
<comment type="caution">
    <text evidence="3">The sequence shown here is derived from an EMBL/GenBank/DDBJ whole genome shotgun (WGS) entry which is preliminary data.</text>
</comment>
<name>A0ABY2DFE3_9ACTN</name>
<keyword evidence="2" id="KW-0472">Membrane</keyword>
<gene>
    <name evidence="3" type="ORF">E1091_12885</name>
</gene>
<feature type="transmembrane region" description="Helical" evidence="2">
    <location>
        <begin position="35"/>
        <end position="57"/>
    </location>
</feature>
<evidence type="ECO:0000313" key="4">
    <source>
        <dbReference type="Proteomes" id="UP000295626"/>
    </source>
</evidence>
<protein>
    <recommendedName>
        <fullName evidence="5">DUF3099 domain-containing protein</fullName>
    </recommendedName>
</protein>
<accession>A0ABY2DFE3</accession>
<evidence type="ECO:0000256" key="1">
    <source>
        <dbReference type="SAM" id="MobiDB-lite"/>
    </source>
</evidence>
<keyword evidence="2" id="KW-1133">Transmembrane helix</keyword>
<sequence length="81" mass="8473">MPHRSPRWIWAGRLVCAAVVLALVGYLTSVELARANMVAGCVSVIVALAALMAPYLLPTRPRETPTATGPDQAEETGAATA</sequence>
<keyword evidence="4" id="KW-1185">Reference proteome</keyword>
<feature type="transmembrane region" description="Helical" evidence="2">
    <location>
        <begin position="7"/>
        <end position="29"/>
    </location>
</feature>
<dbReference type="EMBL" id="SMKE01000466">
    <property type="protein sequence ID" value="TDB92478.1"/>
    <property type="molecule type" value="Genomic_DNA"/>
</dbReference>
<keyword evidence="2" id="KW-0812">Transmembrane</keyword>
<proteinExistence type="predicted"/>
<feature type="region of interest" description="Disordered" evidence="1">
    <location>
        <begin position="59"/>
        <end position="81"/>
    </location>
</feature>
<reference evidence="3 4" key="1">
    <citation type="submission" date="2019-02" db="EMBL/GenBank/DDBJ databases">
        <title>Draft genome sequences of novel Actinobacteria.</title>
        <authorList>
            <person name="Sahin N."/>
            <person name="Ay H."/>
            <person name="Saygin H."/>
        </authorList>
    </citation>
    <scope>NUCLEOTIDE SEQUENCE [LARGE SCALE GENOMIC DNA]</scope>
    <source>
        <strain evidence="3 4">JCM 30529</strain>
    </source>
</reference>
<dbReference type="Proteomes" id="UP000295626">
    <property type="component" value="Unassembled WGS sequence"/>
</dbReference>